<dbReference type="GO" id="GO:0009253">
    <property type="term" value="P:peptidoglycan catabolic process"/>
    <property type="evidence" value="ECO:0007669"/>
    <property type="project" value="InterPro"/>
</dbReference>
<comment type="catalytic activity">
    <reaction evidence="1">
        <text>Hydrolyzes the link between N-acetylmuramoyl residues and L-amino acid residues in certain cell-wall glycopeptides.</text>
        <dbReference type="EC" id="3.5.1.28"/>
    </reaction>
</comment>
<dbReference type="Pfam" id="PF01520">
    <property type="entry name" value="Amidase_3"/>
    <property type="match status" value="1"/>
</dbReference>
<evidence type="ECO:0000259" key="5">
    <source>
        <dbReference type="SMART" id="SM00646"/>
    </source>
</evidence>
<feature type="region of interest" description="Disordered" evidence="4">
    <location>
        <begin position="299"/>
        <end position="320"/>
    </location>
</feature>
<dbReference type="InterPro" id="IPR002508">
    <property type="entry name" value="MurNAc-LAA_cat"/>
</dbReference>
<dbReference type="PANTHER" id="PTHR30404">
    <property type="entry name" value="N-ACETYLMURAMOYL-L-ALANINE AMIDASE"/>
    <property type="match status" value="1"/>
</dbReference>
<evidence type="ECO:0000256" key="4">
    <source>
        <dbReference type="SAM" id="MobiDB-lite"/>
    </source>
</evidence>
<keyword evidence="7" id="KW-1185">Reference proteome</keyword>
<dbReference type="Gene3D" id="3.40.630.40">
    <property type="entry name" value="Zn-dependent exopeptidases"/>
    <property type="match status" value="1"/>
</dbReference>
<dbReference type="EC" id="3.5.1.28" evidence="2"/>
<name>A0A4T3EZ02_9SPHN</name>
<dbReference type="SUPFAM" id="SSF53187">
    <property type="entry name" value="Zn-dependent exopeptidases"/>
    <property type="match status" value="1"/>
</dbReference>
<evidence type="ECO:0000313" key="6">
    <source>
        <dbReference type="EMBL" id="TIX49971.1"/>
    </source>
</evidence>
<protein>
    <recommendedName>
        <fullName evidence="2">N-acetylmuramoyl-L-alanine amidase</fullName>
        <ecNumber evidence="2">3.5.1.28</ecNumber>
    </recommendedName>
</protein>
<evidence type="ECO:0000256" key="3">
    <source>
        <dbReference type="ARBA" id="ARBA00022801"/>
    </source>
</evidence>
<dbReference type="InterPro" id="IPR050695">
    <property type="entry name" value="N-acetylmuramoyl_amidase_3"/>
</dbReference>
<proteinExistence type="predicted"/>
<reference evidence="6 7" key="1">
    <citation type="submission" date="2019-04" db="EMBL/GenBank/DDBJ databases">
        <title>Altererythrobacter aquimixticola sp. nov., isolated from sediment of junction between the ocean and a freshwater spring.</title>
        <authorList>
            <person name="Yoon J.-H."/>
        </authorList>
    </citation>
    <scope>NUCLEOTIDE SEQUENCE [LARGE SCALE GENOMIC DNA]</scope>
    <source>
        <strain evidence="6 7">SSKS-13</strain>
    </source>
</reference>
<evidence type="ECO:0000256" key="2">
    <source>
        <dbReference type="ARBA" id="ARBA00011901"/>
    </source>
</evidence>
<dbReference type="RefSeq" id="WP_136692991.1">
    <property type="nucleotide sequence ID" value="NZ_SSHH01000002.1"/>
</dbReference>
<comment type="caution">
    <text evidence="6">The sequence shown here is derived from an EMBL/GenBank/DDBJ whole genome shotgun (WGS) entry which is preliminary data.</text>
</comment>
<accession>A0A4T3EZ02</accession>
<evidence type="ECO:0000313" key="7">
    <source>
        <dbReference type="Proteomes" id="UP000309389"/>
    </source>
</evidence>
<dbReference type="CDD" id="cd02696">
    <property type="entry name" value="MurNAc-LAA"/>
    <property type="match status" value="1"/>
</dbReference>
<dbReference type="PANTHER" id="PTHR30404:SF0">
    <property type="entry name" value="N-ACETYLMURAMOYL-L-ALANINE AMIDASE AMIC"/>
    <property type="match status" value="1"/>
</dbReference>
<dbReference type="EMBL" id="SSHH01000002">
    <property type="protein sequence ID" value="TIX49971.1"/>
    <property type="molecule type" value="Genomic_DNA"/>
</dbReference>
<dbReference type="AlphaFoldDB" id="A0A4T3EZ02"/>
<sequence length="320" mass="33617">MVWFRIQIALLFLAPVLLFAGLYAIGKAVPVPHLGREYVVRIALPEPGTTVELPPVLGPDDPTRPLVVIDAGHGGHDPGAVGAGFREKTLTLGLARNLRDQLLADGGIRVAMTRDEDKYLVLAERVQIARALGADLFISIHADSAGERDEVSGASIYTLSEEASSEAAARFAQRENEADIVNGIELSGGTESVNAILVELSQRRTSDASAQFSQLIVREGEGTLAFHPQSERSAALAVLRAPDVPSVLFEAGFISNPDEAERLASVEGQRAFAGAMAQAIRIHLAREADVSLQSAGVDAASSTDVVPEGEGETTAAPGAG</sequence>
<dbReference type="GO" id="GO:0030288">
    <property type="term" value="C:outer membrane-bounded periplasmic space"/>
    <property type="evidence" value="ECO:0007669"/>
    <property type="project" value="TreeGrafter"/>
</dbReference>
<keyword evidence="3" id="KW-0378">Hydrolase</keyword>
<gene>
    <name evidence="6" type="ORF">E5222_06615</name>
</gene>
<organism evidence="6 7">
    <name type="scientific">Alteraurantiacibacter aquimixticola</name>
    <dbReference type="NCBI Taxonomy" id="2489173"/>
    <lineage>
        <taxon>Bacteria</taxon>
        <taxon>Pseudomonadati</taxon>
        <taxon>Pseudomonadota</taxon>
        <taxon>Alphaproteobacteria</taxon>
        <taxon>Sphingomonadales</taxon>
        <taxon>Erythrobacteraceae</taxon>
        <taxon>Alteraurantiacibacter</taxon>
    </lineage>
</organism>
<dbReference type="Proteomes" id="UP000309389">
    <property type="component" value="Unassembled WGS sequence"/>
</dbReference>
<dbReference type="GO" id="GO:0008745">
    <property type="term" value="F:N-acetylmuramoyl-L-alanine amidase activity"/>
    <property type="evidence" value="ECO:0007669"/>
    <property type="project" value="UniProtKB-EC"/>
</dbReference>
<evidence type="ECO:0000256" key="1">
    <source>
        <dbReference type="ARBA" id="ARBA00001561"/>
    </source>
</evidence>
<feature type="domain" description="MurNAc-LAA" evidence="5">
    <location>
        <begin position="126"/>
        <end position="281"/>
    </location>
</feature>
<dbReference type="SMART" id="SM00646">
    <property type="entry name" value="Ami_3"/>
    <property type="match status" value="1"/>
</dbReference>
<dbReference type="OrthoDB" id="9806267at2"/>